<name>A0AA36G429_9BILA</name>
<evidence type="ECO:0000313" key="7">
    <source>
        <dbReference type="EMBL" id="CAJ0578192.1"/>
    </source>
</evidence>
<dbReference type="PANTHER" id="PTHR13160:SF4">
    <property type="entry name" value="OLIGOSACCHARYLTRANSFERASE COMPLEX SUBUNIT OSTC"/>
    <property type="match status" value="1"/>
</dbReference>
<keyword evidence="4 6" id="KW-1133">Transmembrane helix</keyword>
<keyword evidence="5 6" id="KW-0472">Membrane</keyword>
<keyword evidence="8" id="KW-1185">Reference proteome</keyword>
<feature type="transmembrane region" description="Helical" evidence="6">
    <location>
        <begin position="53"/>
        <end position="74"/>
    </location>
</feature>
<proteinExistence type="inferred from homology"/>
<dbReference type="PANTHER" id="PTHR13160">
    <property type="entry name" value="OLIGOSACCHARYLTRANSFERASE COMPLEX SUBUNIT OSTC"/>
    <property type="match status" value="1"/>
</dbReference>
<evidence type="ECO:0000256" key="5">
    <source>
        <dbReference type="ARBA" id="ARBA00023136"/>
    </source>
</evidence>
<comment type="function">
    <text evidence="6">Specific component of the STT3A-containing form of the oligosaccharyl transferase (OST) complex that catalyzes the initial transfer of a defined glycan (Glc(3)Man(9)GlcNAc(2) in eukaryotes) from the lipid carrier dolichol-pyrophosphate to an asparagine residue within an Asn-X-Ser/Thr consensus motif in nascent polypeptide chains, the first step in protein N-glycosylation. N-glycosylation occurs cotranslationally and the complex associates with the Sec61 complex at the channel-forming translocon complex that mediates protein translocation across the endoplasmic reticulum (ER). All subunits are required for a maximal enzyme activity.</text>
</comment>
<comment type="similarity">
    <text evidence="2 6">Belongs to the OSTC family.</text>
</comment>
<dbReference type="Proteomes" id="UP001177023">
    <property type="component" value="Unassembled WGS sequence"/>
</dbReference>
<keyword evidence="3 6" id="KW-0812">Transmembrane</keyword>
<dbReference type="GO" id="GO:0008250">
    <property type="term" value="C:oligosaccharyltransferase complex"/>
    <property type="evidence" value="ECO:0007669"/>
    <property type="project" value="UniProtKB-UniRule"/>
</dbReference>
<dbReference type="AlphaFoldDB" id="A0AA36G429"/>
<protein>
    <recommendedName>
        <fullName evidence="6">Oligosaccharyltransferase complex subunit</fullName>
    </recommendedName>
</protein>
<comment type="caution">
    <text evidence="7">The sequence shown here is derived from an EMBL/GenBank/DDBJ whole genome shotgun (WGS) entry which is preliminary data.</text>
</comment>
<organism evidence="7 8">
    <name type="scientific">Mesorhabditis spiculigera</name>
    <dbReference type="NCBI Taxonomy" id="96644"/>
    <lineage>
        <taxon>Eukaryota</taxon>
        <taxon>Metazoa</taxon>
        <taxon>Ecdysozoa</taxon>
        <taxon>Nematoda</taxon>
        <taxon>Chromadorea</taxon>
        <taxon>Rhabditida</taxon>
        <taxon>Rhabditina</taxon>
        <taxon>Rhabditomorpha</taxon>
        <taxon>Rhabditoidea</taxon>
        <taxon>Rhabditidae</taxon>
        <taxon>Mesorhabditinae</taxon>
        <taxon>Mesorhabditis</taxon>
    </lineage>
</organism>
<feature type="non-terminal residue" evidence="7">
    <location>
        <position position="116"/>
    </location>
</feature>
<comment type="subunit">
    <text evidence="6">Component of the oligosaccharyltransferase (OST) complex.</text>
</comment>
<comment type="subcellular location">
    <subcellularLocation>
        <location evidence="1 6">Membrane</location>
        <topology evidence="1 6">Multi-pass membrane protein</topology>
    </subcellularLocation>
</comment>
<dbReference type="Pfam" id="PF04756">
    <property type="entry name" value="OST3_OST6"/>
    <property type="match status" value="1"/>
</dbReference>
<evidence type="ECO:0000256" key="6">
    <source>
        <dbReference type="RuleBase" id="RU366060"/>
    </source>
</evidence>
<reference evidence="7" key="1">
    <citation type="submission" date="2023-06" db="EMBL/GenBank/DDBJ databases">
        <authorList>
            <person name="Delattre M."/>
        </authorList>
    </citation>
    <scope>NUCLEOTIDE SEQUENCE</scope>
    <source>
        <strain evidence="7">AF72</strain>
    </source>
</reference>
<sequence length="116" mass="12877">MVVFAFVLGTYFLVTAGVIYDIINEPPSVGQSTDERGFQRPQAIMPHRLNGQYIMEGLAASIFFSLGGIGFIMLDRIHEPQLQKNTRLTLAGISFGAIILSFFGIRAFMKIKMPGY</sequence>
<accession>A0AA36G429</accession>
<dbReference type="InterPro" id="IPR021149">
    <property type="entry name" value="OligosaccharylTrfase_OST3/OST6"/>
</dbReference>
<evidence type="ECO:0000256" key="4">
    <source>
        <dbReference type="ARBA" id="ARBA00022989"/>
    </source>
</evidence>
<evidence type="ECO:0000256" key="3">
    <source>
        <dbReference type="ARBA" id="ARBA00022692"/>
    </source>
</evidence>
<evidence type="ECO:0000313" key="8">
    <source>
        <dbReference type="Proteomes" id="UP001177023"/>
    </source>
</evidence>
<dbReference type="EMBL" id="CATQJA010002653">
    <property type="protein sequence ID" value="CAJ0578192.1"/>
    <property type="molecule type" value="Genomic_DNA"/>
</dbReference>
<dbReference type="InterPro" id="IPR042416">
    <property type="entry name" value="OSTC"/>
</dbReference>
<feature type="transmembrane region" description="Helical" evidence="6">
    <location>
        <begin position="86"/>
        <end position="109"/>
    </location>
</feature>
<evidence type="ECO:0000256" key="2">
    <source>
        <dbReference type="ARBA" id="ARBA00009376"/>
    </source>
</evidence>
<gene>
    <name evidence="7" type="ORF">MSPICULIGERA_LOCUS16453</name>
</gene>
<evidence type="ECO:0000256" key="1">
    <source>
        <dbReference type="ARBA" id="ARBA00004141"/>
    </source>
</evidence>
<comment type="caution">
    <text evidence="6">Lacks conserved residue(s) required for the propagation of feature annotation.</text>
</comment>